<sequence length="284" mass="30569">MKLQLALGAAALALMLPGQALADCDITDALLKQAYPGAQQGDNGLLVKGGGYDRAINPDDVVCKAWPYRPELMLAAVPLIEAKPPVEGENKGDVEIIIADVATGNPVARRLEKGMAFSDAIQFGSMSLDTARYDVGDGLRAFGLRTSQSGSSRVNPYDEQALWMYTFDKGRIERVLDGLIVERSNGENNGDCEGESTSVTRTVKLGPKVELGYRDLTVEQAITHGTSKKVGGECRFDKRPGKPAKFELIYDNGHYRPAAGVKPHGEKGDIETDLFSTIEIGAKP</sequence>
<comment type="caution">
    <text evidence="2">The sequence shown here is derived from an EMBL/GenBank/DDBJ whole genome shotgun (WGS) entry which is preliminary data.</text>
</comment>
<reference evidence="2 3" key="1">
    <citation type="submission" date="2024-07" db="EMBL/GenBank/DDBJ databases">
        <title>Description of Labrys sedimenti sp. nov., isolated from a diclofenac-degrading enrichment culture.</title>
        <authorList>
            <person name="Tancsics A."/>
            <person name="Csepanyi A."/>
        </authorList>
    </citation>
    <scope>NUCLEOTIDE SEQUENCE [LARGE SCALE GENOMIC DNA]</scope>
    <source>
        <strain evidence="2 3">LMG 23578</strain>
    </source>
</reference>
<evidence type="ECO:0000256" key="1">
    <source>
        <dbReference type="SAM" id="SignalP"/>
    </source>
</evidence>
<protein>
    <recommendedName>
        <fullName evidence="4">DUF3108 domain-containing protein</fullName>
    </recommendedName>
</protein>
<accession>A0ABV3PI07</accession>
<feature type="chain" id="PRO_5045100257" description="DUF3108 domain-containing protein" evidence="1">
    <location>
        <begin position="23"/>
        <end position="284"/>
    </location>
</feature>
<dbReference type="EMBL" id="JBFNQD010000001">
    <property type="protein sequence ID" value="MEW9305230.1"/>
    <property type="molecule type" value="Genomic_DNA"/>
</dbReference>
<gene>
    <name evidence="2" type="ORF">ABXS05_06765</name>
</gene>
<evidence type="ECO:0000313" key="2">
    <source>
        <dbReference type="EMBL" id="MEW9305230.1"/>
    </source>
</evidence>
<keyword evidence="3" id="KW-1185">Reference proteome</keyword>
<keyword evidence="1" id="KW-0732">Signal</keyword>
<dbReference type="Proteomes" id="UP001555786">
    <property type="component" value="Unassembled WGS sequence"/>
</dbReference>
<dbReference type="RefSeq" id="WP_367623346.1">
    <property type="nucleotide sequence ID" value="NZ_JBFNQD010000001.1"/>
</dbReference>
<evidence type="ECO:0008006" key="4">
    <source>
        <dbReference type="Google" id="ProtNLM"/>
    </source>
</evidence>
<name>A0ABV3PI07_9HYPH</name>
<feature type="signal peptide" evidence="1">
    <location>
        <begin position="1"/>
        <end position="22"/>
    </location>
</feature>
<organism evidence="2 3">
    <name type="scientific">Labrys neptuniae</name>
    <dbReference type="NCBI Taxonomy" id="376174"/>
    <lineage>
        <taxon>Bacteria</taxon>
        <taxon>Pseudomonadati</taxon>
        <taxon>Pseudomonadota</taxon>
        <taxon>Alphaproteobacteria</taxon>
        <taxon>Hyphomicrobiales</taxon>
        <taxon>Xanthobacteraceae</taxon>
        <taxon>Labrys</taxon>
    </lineage>
</organism>
<proteinExistence type="predicted"/>
<evidence type="ECO:0000313" key="3">
    <source>
        <dbReference type="Proteomes" id="UP001555786"/>
    </source>
</evidence>